<keyword evidence="5" id="KW-1185">Reference proteome</keyword>
<dbReference type="FunFam" id="1.10.555.10:FF:000067">
    <property type="entry name" value="Rho GTPase-activating protein conundrum"/>
    <property type="match status" value="1"/>
</dbReference>
<feature type="compositionally biased region" description="Basic residues" evidence="2">
    <location>
        <begin position="172"/>
        <end position="183"/>
    </location>
</feature>
<dbReference type="InterPro" id="IPR008936">
    <property type="entry name" value="Rho_GTPase_activation_prot"/>
</dbReference>
<dbReference type="Proteomes" id="UP000007801">
    <property type="component" value="Unassembled WGS sequence"/>
</dbReference>
<dbReference type="GO" id="GO:0005737">
    <property type="term" value="C:cytoplasm"/>
    <property type="evidence" value="ECO:0007669"/>
    <property type="project" value="TreeGrafter"/>
</dbReference>
<evidence type="ECO:0000256" key="1">
    <source>
        <dbReference type="ARBA" id="ARBA00022468"/>
    </source>
</evidence>
<feature type="region of interest" description="Disordered" evidence="2">
    <location>
        <begin position="234"/>
        <end position="264"/>
    </location>
</feature>
<dbReference type="AlphaFoldDB" id="A0A0P8YJI4"/>
<dbReference type="SMART" id="SM00324">
    <property type="entry name" value="RhoGAP"/>
    <property type="match status" value="1"/>
</dbReference>
<dbReference type="Gene3D" id="1.10.555.10">
    <property type="entry name" value="Rho GTPase activation protein"/>
    <property type="match status" value="1"/>
</dbReference>
<name>A0A0P8YJI4_DROAN</name>
<dbReference type="InterPro" id="IPR000198">
    <property type="entry name" value="RhoGAP_dom"/>
</dbReference>
<keyword evidence="1" id="KW-0343">GTPase activation</keyword>
<dbReference type="Pfam" id="PF00620">
    <property type="entry name" value="RhoGAP"/>
    <property type="match status" value="1"/>
</dbReference>
<dbReference type="GO" id="GO:0007165">
    <property type="term" value="P:signal transduction"/>
    <property type="evidence" value="ECO:0007669"/>
    <property type="project" value="InterPro"/>
</dbReference>
<protein>
    <submittedName>
        <fullName evidence="4">Uncharacterized protein, isoform A</fullName>
    </submittedName>
</protein>
<feature type="compositionally biased region" description="Low complexity" evidence="2">
    <location>
        <begin position="251"/>
        <end position="260"/>
    </location>
</feature>
<accession>A0A0P8YJI4</accession>
<organism evidence="4 5">
    <name type="scientific">Drosophila ananassae</name>
    <name type="common">Fruit fly</name>
    <dbReference type="NCBI Taxonomy" id="7217"/>
    <lineage>
        <taxon>Eukaryota</taxon>
        <taxon>Metazoa</taxon>
        <taxon>Ecdysozoa</taxon>
        <taxon>Arthropoda</taxon>
        <taxon>Hexapoda</taxon>
        <taxon>Insecta</taxon>
        <taxon>Pterygota</taxon>
        <taxon>Neoptera</taxon>
        <taxon>Endopterygota</taxon>
        <taxon>Diptera</taxon>
        <taxon>Brachycera</taxon>
        <taxon>Muscomorpha</taxon>
        <taxon>Ephydroidea</taxon>
        <taxon>Drosophilidae</taxon>
        <taxon>Drosophila</taxon>
        <taxon>Sophophora</taxon>
    </lineage>
</organism>
<dbReference type="PROSITE" id="PS50238">
    <property type="entry name" value="RHOGAP"/>
    <property type="match status" value="1"/>
</dbReference>
<dbReference type="GO" id="GO:0005096">
    <property type="term" value="F:GTPase activator activity"/>
    <property type="evidence" value="ECO:0007669"/>
    <property type="project" value="UniProtKB-KW"/>
</dbReference>
<evidence type="ECO:0000313" key="4">
    <source>
        <dbReference type="EMBL" id="KPU79128.1"/>
    </source>
</evidence>
<dbReference type="InParanoid" id="A0A0P8YJI4"/>
<proteinExistence type="predicted"/>
<evidence type="ECO:0000313" key="5">
    <source>
        <dbReference type="Proteomes" id="UP000007801"/>
    </source>
</evidence>
<dbReference type="EMBL" id="CH902626">
    <property type="protein sequence ID" value="KPU79128.1"/>
    <property type="molecule type" value="Genomic_DNA"/>
</dbReference>
<dbReference type="OrthoDB" id="27680at2759"/>
<dbReference type="GO" id="GO:0030833">
    <property type="term" value="P:regulation of actin filament polymerization"/>
    <property type="evidence" value="ECO:0007669"/>
    <property type="project" value="TreeGrafter"/>
</dbReference>
<sequence>MYRTKMENKSSLENTLDQDYSEFLNEYLLQNIAQDSEVNYDDGELEAEWLVSIGYPELTKPFEKGLELHTTELEPVLKTLSKPHAEAIRKRVIILNHTVRGRTKIRSKRKPDIRDVFRDFDESSTGTRSRSATPDSLDSIQVDDVWGTSSIPNFVRIFEENGESNTKATQHSQKKHLKQKVRRTPSAPIKSGLSPDIFRGSNMRCDIPLHSTHGVELVGYSRIGTINLARGRSGSDPACSVGAPRGERLRNVNSENNTSDDSSDDCINKLNKNYKQISKSDNECPENLLMTGDVISFENICRDTCGPDEVEDLSPSQKQYLDIVLLSEIEIKRLQSIIWLELATIFDRNKISLDRRKPYKRRRKEEGNLFGVSLSALIRRDQQITGTDSNLVPLFLENLLAEITLRGSTEEGILRIAGNRQKTEALYNELESIFYLKFENMDTFFSNYTVHELSALLKRWLRELPQPLLTNELVQLFYQCHKLSSLDQKKAFSLLCQLLPHENRNTFRALLRFLSNIIHLQNENKMNLHNVATIIAPSFFPPQNVHPIDKNSIEEQVKMAAICCRLTNVLITRGEKLFQVPKNLITESKSKKKIMRKKKFFQLEVMENSNENTAISTLINEESKTKNHVHHTVV</sequence>
<dbReference type="SMR" id="A0A0P8YJI4"/>
<evidence type="ECO:0000259" key="3">
    <source>
        <dbReference type="PROSITE" id="PS50238"/>
    </source>
</evidence>
<feature type="domain" description="Rho-GAP" evidence="3">
    <location>
        <begin position="372"/>
        <end position="578"/>
    </location>
</feature>
<gene>
    <name evidence="4" type="primary">Dana\GF27081</name>
    <name evidence="4" type="ORF">GF27081</name>
</gene>
<reference evidence="4 5" key="1">
    <citation type="journal article" date="2007" name="Nature">
        <title>Evolution of genes and genomes on the Drosophila phylogeny.</title>
        <authorList>
            <consortium name="Drosophila 12 Genomes Consortium"/>
            <person name="Clark A.G."/>
            <person name="Eisen M.B."/>
            <person name="Smith D.R."/>
            <person name="Bergman C.M."/>
            <person name="Oliver B."/>
            <person name="Markow T.A."/>
            <person name="Kaufman T.C."/>
            <person name="Kellis M."/>
            <person name="Gelbart W."/>
            <person name="Iyer V.N."/>
            <person name="Pollard D.A."/>
            <person name="Sackton T.B."/>
            <person name="Larracuente A.M."/>
            <person name="Singh N.D."/>
            <person name="Abad J.P."/>
            <person name="Abt D.N."/>
            <person name="Adryan B."/>
            <person name="Aguade M."/>
            <person name="Akashi H."/>
            <person name="Anderson W.W."/>
            <person name="Aquadro C.F."/>
            <person name="Ardell D.H."/>
            <person name="Arguello R."/>
            <person name="Artieri C.G."/>
            <person name="Barbash D.A."/>
            <person name="Barker D."/>
            <person name="Barsanti P."/>
            <person name="Batterham P."/>
            <person name="Batzoglou S."/>
            <person name="Begun D."/>
            <person name="Bhutkar A."/>
            <person name="Blanco E."/>
            <person name="Bosak S.A."/>
            <person name="Bradley R.K."/>
            <person name="Brand A.D."/>
            <person name="Brent M.R."/>
            <person name="Brooks A.N."/>
            <person name="Brown R.H."/>
            <person name="Butlin R.K."/>
            <person name="Caggese C."/>
            <person name="Calvi B.R."/>
            <person name="Bernardo de Carvalho A."/>
            <person name="Caspi A."/>
            <person name="Castrezana S."/>
            <person name="Celniker S.E."/>
            <person name="Chang J.L."/>
            <person name="Chapple C."/>
            <person name="Chatterji S."/>
            <person name="Chinwalla A."/>
            <person name="Civetta A."/>
            <person name="Clifton S.W."/>
            <person name="Comeron J.M."/>
            <person name="Costello J.C."/>
            <person name="Coyne J.A."/>
            <person name="Daub J."/>
            <person name="David R.G."/>
            <person name="Delcher A.L."/>
            <person name="Delehaunty K."/>
            <person name="Do C.B."/>
            <person name="Ebling H."/>
            <person name="Edwards K."/>
            <person name="Eickbush T."/>
            <person name="Evans J.D."/>
            <person name="Filipski A."/>
            <person name="Findeiss S."/>
            <person name="Freyhult E."/>
            <person name="Fulton L."/>
            <person name="Fulton R."/>
            <person name="Garcia A.C."/>
            <person name="Gardiner A."/>
            <person name="Garfield D.A."/>
            <person name="Garvin B.E."/>
            <person name="Gibson G."/>
            <person name="Gilbert D."/>
            <person name="Gnerre S."/>
            <person name="Godfrey J."/>
            <person name="Good R."/>
            <person name="Gotea V."/>
            <person name="Gravely B."/>
            <person name="Greenberg A.J."/>
            <person name="Griffiths-Jones S."/>
            <person name="Gross S."/>
            <person name="Guigo R."/>
            <person name="Gustafson E.A."/>
            <person name="Haerty W."/>
            <person name="Hahn M.W."/>
            <person name="Halligan D.L."/>
            <person name="Halpern A.L."/>
            <person name="Halter G.M."/>
            <person name="Han M.V."/>
            <person name="Heger A."/>
            <person name="Hillier L."/>
            <person name="Hinrichs A.S."/>
            <person name="Holmes I."/>
            <person name="Hoskins R.A."/>
            <person name="Hubisz M.J."/>
            <person name="Hultmark D."/>
            <person name="Huntley M.A."/>
            <person name="Jaffe D.B."/>
            <person name="Jagadeeshan S."/>
            <person name="Jeck W.R."/>
            <person name="Johnson J."/>
            <person name="Jones C.D."/>
            <person name="Jordan W.C."/>
            <person name="Karpen G.H."/>
            <person name="Kataoka E."/>
            <person name="Keightley P.D."/>
            <person name="Kheradpour P."/>
            <person name="Kirkness E.F."/>
            <person name="Koerich L.B."/>
            <person name="Kristiansen K."/>
            <person name="Kudrna D."/>
            <person name="Kulathinal R.J."/>
            <person name="Kumar S."/>
            <person name="Kwok R."/>
            <person name="Lander E."/>
            <person name="Langley C.H."/>
            <person name="Lapoint R."/>
            <person name="Lazzaro B.P."/>
            <person name="Lee S.J."/>
            <person name="Levesque L."/>
            <person name="Li R."/>
            <person name="Lin C.F."/>
            <person name="Lin M.F."/>
            <person name="Lindblad-Toh K."/>
            <person name="Llopart A."/>
            <person name="Long M."/>
            <person name="Low L."/>
            <person name="Lozovsky E."/>
            <person name="Lu J."/>
            <person name="Luo M."/>
            <person name="Machado C.A."/>
            <person name="Makalowski W."/>
            <person name="Marzo M."/>
            <person name="Matsuda M."/>
            <person name="Matzkin L."/>
            <person name="McAllister B."/>
            <person name="McBride C.S."/>
            <person name="McKernan B."/>
            <person name="McKernan K."/>
            <person name="Mendez-Lago M."/>
            <person name="Minx P."/>
            <person name="Mollenhauer M.U."/>
            <person name="Montooth K."/>
            <person name="Mount S.M."/>
            <person name="Mu X."/>
            <person name="Myers E."/>
            <person name="Negre B."/>
            <person name="Newfeld S."/>
            <person name="Nielsen R."/>
            <person name="Noor M.A."/>
            <person name="O'Grady P."/>
            <person name="Pachter L."/>
            <person name="Papaceit M."/>
            <person name="Parisi M.J."/>
            <person name="Parisi M."/>
            <person name="Parts L."/>
            <person name="Pedersen J.S."/>
            <person name="Pesole G."/>
            <person name="Phillippy A.M."/>
            <person name="Ponting C.P."/>
            <person name="Pop M."/>
            <person name="Porcelli D."/>
            <person name="Powell J.R."/>
            <person name="Prohaska S."/>
            <person name="Pruitt K."/>
            <person name="Puig M."/>
            <person name="Quesneville H."/>
            <person name="Ram K.R."/>
            <person name="Rand D."/>
            <person name="Rasmussen M.D."/>
            <person name="Reed L.K."/>
            <person name="Reenan R."/>
            <person name="Reily A."/>
            <person name="Remington K.A."/>
            <person name="Rieger T.T."/>
            <person name="Ritchie M.G."/>
            <person name="Robin C."/>
            <person name="Rogers Y.H."/>
            <person name="Rohde C."/>
            <person name="Rozas J."/>
            <person name="Rubenfield M.J."/>
            <person name="Ruiz A."/>
            <person name="Russo S."/>
            <person name="Salzberg S.L."/>
            <person name="Sanchez-Gracia A."/>
            <person name="Saranga D.J."/>
            <person name="Sato H."/>
            <person name="Schaeffer S.W."/>
            <person name="Schatz M.C."/>
            <person name="Schlenke T."/>
            <person name="Schwartz R."/>
            <person name="Segarra C."/>
            <person name="Singh R.S."/>
            <person name="Sirot L."/>
            <person name="Sirota M."/>
            <person name="Sisneros N.B."/>
            <person name="Smith C.D."/>
            <person name="Smith T.F."/>
            <person name="Spieth J."/>
            <person name="Stage D.E."/>
            <person name="Stark A."/>
            <person name="Stephan W."/>
            <person name="Strausberg R.L."/>
            <person name="Strempel S."/>
            <person name="Sturgill D."/>
            <person name="Sutton G."/>
            <person name="Sutton G.G."/>
            <person name="Tao W."/>
            <person name="Teichmann S."/>
            <person name="Tobari Y.N."/>
            <person name="Tomimura Y."/>
            <person name="Tsolas J.M."/>
            <person name="Valente V.L."/>
            <person name="Venter E."/>
            <person name="Venter J.C."/>
            <person name="Vicario S."/>
            <person name="Vieira F.G."/>
            <person name="Vilella A.J."/>
            <person name="Villasante A."/>
            <person name="Walenz B."/>
            <person name="Wang J."/>
            <person name="Wasserman M."/>
            <person name="Watts T."/>
            <person name="Wilson D."/>
            <person name="Wilson R.K."/>
            <person name="Wing R.A."/>
            <person name="Wolfner M.F."/>
            <person name="Wong A."/>
            <person name="Wong G.K."/>
            <person name="Wu C.I."/>
            <person name="Wu G."/>
            <person name="Yamamoto D."/>
            <person name="Yang H.P."/>
            <person name="Yang S.P."/>
            <person name="Yorke J.A."/>
            <person name="Yoshida K."/>
            <person name="Zdobnov E."/>
            <person name="Zhang P."/>
            <person name="Zhang Y."/>
            <person name="Zimin A.V."/>
            <person name="Baldwin J."/>
            <person name="Abdouelleil A."/>
            <person name="Abdulkadir J."/>
            <person name="Abebe A."/>
            <person name="Abera B."/>
            <person name="Abreu J."/>
            <person name="Acer S.C."/>
            <person name="Aftuck L."/>
            <person name="Alexander A."/>
            <person name="An P."/>
            <person name="Anderson E."/>
            <person name="Anderson S."/>
            <person name="Arachi H."/>
            <person name="Azer M."/>
            <person name="Bachantsang P."/>
            <person name="Barry A."/>
            <person name="Bayul T."/>
            <person name="Berlin A."/>
            <person name="Bessette D."/>
            <person name="Bloom T."/>
            <person name="Blye J."/>
            <person name="Boguslavskiy L."/>
            <person name="Bonnet C."/>
            <person name="Boukhgalter B."/>
            <person name="Bourzgui I."/>
            <person name="Brown A."/>
            <person name="Cahill P."/>
            <person name="Channer S."/>
            <person name="Cheshatsang Y."/>
            <person name="Chuda L."/>
            <person name="Citroen M."/>
            <person name="Collymore A."/>
            <person name="Cooke P."/>
            <person name="Costello M."/>
            <person name="D'Aco K."/>
            <person name="Daza R."/>
            <person name="De Haan G."/>
            <person name="DeGray S."/>
            <person name="DeMaso C."/>
            <person name="Dhargay N."/>
            <person name="Dooley K."/>
            <person name="Dooley E."/>
            <person name="Doricent M."/>
            <person name="Dorje P."/>
            <person name="Dorjee K."/>
            <person name="Dupes A."/>
            <person name="Elong R."/>
            <person name="Falk J."/>
            <person name="Farina A."/>
            <person name="Faro S."/>
            <person name="Ferguson D."/>
            <person name="Fisher S."/>
            <person name="Foley C.D."/>
            <person name="Franke A."/>
            <person name="Friedrich D."/>
            <person name="Gadbois L."/>
            <person name="Gearin G."/>
            <person name="Gearin C.R."/>
            <person name="Giannoukos G."/>
            <person name="Goode T."/>
            <person name="Graham J."/>
            <person name="Grandbois E."/>
            <person name="Grewal S."/>
            <person name="Gyaltsen K."/>
            <person name="Hafez N."/>
            <person name="Hagos B."/>
            <person name="Hall J."/>
            <person name="Henson C."/>
            <person name="Hollinger A."/>
            <person name="Honan T."/>
            <person name="Huard M.D."/>
            <person name="Hughes L."/>
            <person name="Hurhula B."/>
            <person name="Husby M.E."/>
            <person name="Kamat A."/>
            <person name="Kanga B."/>
            <person name="Kashin S."/>
            <person name="Khazanovich D."/>
            <person name="Kisner P."/>
            <person name="Lance K."/>
            <person name="Lara M."/>
            <person name="Lee W."/>
            <person name="Lennon N."/>
            <person name="Letendre F."/>
            <person name="LeVine R."/>
            <person name="Lipovsky A."/>
            <person name="Liu X."/>
            <person name="Liu J."/>
            <person name="Liu S."/>
            <person name="Lokyitsang T."/>
            <person name="Lokyitsang Y."/>
            <person name="Lubonja R."/>
            <person name="Lui A."/>
            <person name="MacDonald P."/>
            <person name="Magnisalis V."/>
            <person name="Maru K."/>
            <person name="Matthews C."/>
            <person name="McCusker W."/>
            <person name="McDonough S."/>
            <person name="Mehta T."/>
            <person name="Meldrim J."/>
            <person name="Meneus L."/>
            <person name="Mihai O."/>
            <person name="Mihalev A."/>
            <person name="Mihova T."/>
            <person name="Mittelman R."/>
            <person name="Mlenga V."/>
            <person name="Montmayeur A."/>
            <person name="Mulrain L."/>
            <person name="Navidi A."/>
            <person name="Naylor J."/>
            <person name="Negash T."/>
            <person name="Nguyen T."/>
            <person name="Nguyen N."/>
            <person name="Nicol R."/>
            <person name="Norbu C."/>
            <person name="Norbu N."/>
            <person name="Novod N."/>
            <person name="O'Neill B."/>
            <person name="Osman S."/>
            <person name="Markiewicz E."/>
            <person name="Oyono O.L."/>
            <person name="Patti C."/>
            <person name="Phunkhang P."/>
            <person name="Pierre F."/>
            <person name="Priest M."/>
            <person name="Raghuraman S."/>
            <person name="Rege F."/>
            <person name="Reyes R."/>
            <person name="Rise C."/>
            <person name="Rogov P."/>
            <person name="Ross K."/>
            <person name="Ryan E."/>
            <person name="Settipalli S."/>
            <person name="Shea T."/>
            <person name="Sherpa N."/>
            <person name="Shi L."/>
            <person name="Shih D."/>
            <person name="Sparrow T."/>
            <person name="Spaulding J."/>
            <person name="Stalker J."/>
            <person name="Stange-Thomann N."/>
            <person name="Stavropoulos S."/>
            <person name="Stone C."/>
            <person name="Strader C."/>
            <person name="Tesfaye S."/>
            <person name="Thomson T."/>
            <person name="Thoulutsang Y."/>
            <person name="Thoulutsang D."/>
            <person name="Topham K."/>
            <person name="Topping I."/>
            <person name="Tsamla T."/>
            <person name="Vassiliev H."/>
            <person name="Vo A."/>
            <person name="Wangchuk T."/>
            <person name="Wangdi T."/>
            <person name="Weiand M."/>
            <person name="Wilkinson J."/>
            <person name="Wilson A."/>
            <person name="Yadav S."/>
            <person name="Young G."/>
            <person name="Yu Q."/>
            <person name="Zembek L."/>
            <person name="Zhong D."/>
            <person name="Zimmer A."/>
            <person name="Zwirko Z."/>
            <person name="Jaffe D.B."/>
            <person name="Alvarez P."/>
            <person name="Brockman W."/>
            <person name="Butler J."/>
            <person name="Chin C."/>
            <person name="Gnerre S."/>
            <person name="Grabherr M."/>
            <person name="Kleber M."/>
            <person name="Mauceli E."/>
            <person name="MacCallum I."/>
        </authorList>
    </citation>
    <scope>NUCLEOTIDE SEQUENCE [LARGE SCALE GENOMIC DNA]</scope>
    <source>
        <strain evidence="5">Tucson 14024-0371.13</strain>
    </source>
</reference>
<dbReference type="STRING" id="7217.A0A0P8YJI4"/>
<dbReference type="FunCoup" id="A0A0P8YJI4">
    <property type="interactions" value="143"/>
</dbReference>
<evidence type="ECO:0000256" key="2">
    <source>
        <dbReference type="SAM" id="MobiDB-lite"/>
    </source>
</evidence>
<dbReference type="PANTHER" id="PTHR14963:SF1">
    <property type="entry name" value="RHO GTPASE-ACTIVATING PROTEIN CONUNDRUM"/>
    <property type="match status" value="1"/>
</dbReference>
<dbReference type="GO" id="GO:0051056">
    <property type="term" value="P:regulation of small GTPase mediated signal transduction"/>
    <property type="evidence" value="ECO:0007669"/>
    <property type="project" value="TreeGrafter"/>
</dbReference>
<feature type="region of interest" description="Disordered" evidence="2">
    <location>
        <begin position="162"/>
        <end position="195"/>
    </location>
</feature>
<dbReference type="SUPFAM" id="SSF48350">
    <property type="entry name" value="GTPase activation domain, GAP"/>
    <property type="match status" value="1"/>
</dbReference>
<dbReference type="PANTHER" id="PTHR14963">
    <property type="entry name" value="RHO GTPASE ACTIVATING PROTEIN 18,19-RELATED"/>
    <property type="match status" value="1"/>
</dbReference>